<protein>
    <submittedName>
        <fullName evidence="3">Uncharacterized protein</fullName>
    </submittedName>
</protein>
<evidence type="ECO:0000256" key="1">
    <source>
        <dbReference type="SAM" id="Phobius"/>
    </source>
</evidence>
<dbReference type="EMBL" id="KN833807">
    <property type="protein sequence ID" value="KIK18391.1"/>
    <property type="molecule type" value="Genomic_DNA"/>
</dbReference>
<dbReference type="OrthoDB" id="3358048at2759"/>
<gene>
    <name evidence="3" type="ORF">PISMIDRAFT_674952</name>
    <name evidence="2" type="ORF">PISMIDRAFT_684288</name>
</gene>
<dbReference type="HOGENOM" id="CLU_097226_0_0_1"/>
<keyword evidence="4" id="KW-1185">Reference proteome</keyword>
<keyword evidence="1" id="KW-0472">Membrane</keyword>
<feature type="transmembrane region" description="Helical" evidence="1">
    <location>
        <begin position="88"/>
        <end position="112"/>
    </location>
</feature>
<accession>A0A0C9ZNM8</accession>
<evidence type="ECO:0000313" key="2">
    <source>
        <dbReference type="EMBL" id="KIK18391.1"/>
    </source>
</evidence>
<evidence type="ECO:0000313" key="3">
    <source>
        <dbReference type="EMBL" id="KIK27559.1"/>
    </source>
</evidence>
<dbReference type="Proteomes" id="UP000054018">
    <property type="component" value="Unassembled WGS sequence"/>
</dbReference>
<proteinExistence type="predicted"/>
<reference evidence="4" key="2">
    <citation type="submission" date="2015-01" db="EMBL/GenBank/DDBJ databases">
        <title>Evolutionary Origins and Diversification of the Mycorrhizal Mutualists.</title>
        <authorList>
            <consortium name="DOE Joint Genome Institute"/>
            <consortium name="Mycorrhizal Genomics Consortium"/>
            <person name="Kohler A."/>
            <person name="Kuo A."/>
            <person name="Nagy L.G."/>
            <person name="Floudas D."/>
            <person name="Copeland A."/>
            <person name="Barry K.W."/>
            <person name="Cichocki N."/>
            <person name="Veneault-Fourrey C."/>
            <person name="LaButti K."/>
            <person name="Lindquist E.A."/>
            <person name="Lipzen A."/>
            <person name="Lundell T."/>
            <person name="Morin E."/>
            <person name="Murat C."/>
            <person name="Riley R."/>
            <person name="Ohm R."/>
            <person name="Sun H."/>
            <person name="Tunlid A."/>
            <person name="Henrissat B."/>
            <person name="Grigoriev I.V."/>
            <person name="Hibbett D.S."/>
            <person name="Martin F."/>
        </authorList>
    </citation>
    <scope>NUCLEOTIDE SEQUENCE [LARGE SCALE GENOMIC DNA]</scope>
    <source>
        <strain evidence="2 4">441</strain>
    </source>
</reference>
<feature type="transmembrane region" description="Helical" evidence="1">
    <location>
        <begin position="153"/>
        <end position="173"/>
    </location>
</feature>
<feature type="transmembrane region" description="Helical" evidence="1">
    <location>
        <begin position="49"/>
        <end position="68"/>
    </location>
</feature>
<reference evidence="3 4" key="1">
    <citation type="submission" date="2014-04" db="EMBL/GenBank/DDBJ databases">
        <authorList>
            <consortium name="DOE Joint Genome Institute"/>
            <person name="Kuo A."/>
            <person name="Kohler A."/>
            <person name="Costa M.D."/>
            <person name="Nagy L.G."/>
            <person name="Floudas D."/>
            <person name="Copeland A."/>
            <person name="Barry K.W."/>
            <person name="Cichocki N."/>
            <person name="Veneault-Fourrey C."/>
            <person name="LaButti K."/>
            <person name="Lindquist E.A."/>
            <person name="Lipzen A."/>
            <person name="Lundell T."/>
            <person name="Morin E."/>
            <person name="Murat C."/>
            <person name="Sun H."/>
            <person name="Tunlid A."/>
            <person name="Henrissat B."/>
            <person name="Grigoriev I.V."/>
            <person name="Hibbett D.S."/>
            <person name="Martin F."/>
            <person name="Nordberg H.P."/>
            <person name="Cantor M.N."/>
            <person name="Hua S.X."/>
        </authorList>
    </citation>
    <scope>NUCLEOTIDE SEQUENCE [LARGE SCALE GENOMIC DNA]</scope>
    <source>
        <strain evidence="3 4">441</strain>
    </source>
</reference>
<reference evidence="3" key="3">
    <citation type="submission" date="2015-02" db="EMBL/GenBank/DDBJ databases">
        <title>Evolutionary Origins and Diversification of the Mycorrhizal Mutualists.</title>
        <authorList>
            <consortium name="DOE Joint Genome Institute"/>
            <consortium name="Mycorrhizal Genomics Consortium"/>
            <person name="Kohler A."/>
            <person name="Kuo A."/>
            <person name="Nagy L.G."/>
            <person name="Floudas D."/>
            <person name="Copeland A."/>
            <person name="Barry K.W."/>
            <person name="Cichocki N."/>
            <person name="Veneault-Fourrey C."/>
            <person name="LaButti K."/>
            <person name="Lindquist E.A."/>
            <person name="Lipzen A."/>
            <person name="Lundell T."/>
            <person name="Morin E."/>
            <person name="Murat C."/>
            <person name="Riley R."/>
            <person name="Ohm R."/>
            <person name="Sun H."/>
            <person name="Tunlid A."/>
            <person name="Henrissat B."/>
            <person name="Grigoriev I.V."/>
            <person name="Hibbett D.S."/>
            <person name="Martin F."/>
        </authorList>
    </citation>
    <scope>NUCLEOTIDE SEQUENCE</scope>
    <source>
        <strain evidence="3 4">441</strain>
    </source>
</reference>
<dbReference type="AlphaFoldDB" id="A0A0C9ZNM8"/>
<name>A0A0C9ZNM8_9AGAM</name>
<keyword evidence="1" id="KW-0812">Transmembrane</keyword>
<sequence length="193" mass="21970">MQALRKRVPFEFKSEDGQDVQVVLDEQEQAQLVEEIKDRNATSNDHNRIALQVMLALSTLLHFIYWLSDRRSPLFAIFPPSSHDPASNAPVPFSGILTYIAILTHVNLSLLVHPRHVVIAGWAIRPIGFTETFAWSAICPVVTIYTGKAWQTTAWWCISTIMTIIVYVVHMWVKKADRDVMELENLQYRAPGA</sequence>
<evidence type="ECO:0000313" key="4">
    <source>
        <dbReference type="Proteomes" id="UP000054018"/>
    </source>
</evidence>
<keyword evidence="1" id="KW-1133">Transmembrane helix</keyword>
<organism evidence="3 4">
    <name type="scientific">Pisolithus microcarpus 441</name>
    <dbReference type="NCBI Taxonomy" id="765257"/>
    <lineage>
        <taxon>Eukaryota</taxon>
        <taxon>Fungi</taxon>
        <taxon>Dikarya</taxon>
        <taxon>Basidiomycota</taxon>
        <taxon>Agaricomycotina</taxon>
        <taxon>Agaricomycetes</taxon>
        <taxon>Agaricomycetidae</taxon>
        <taxon>Boletales</taxon>
        <taxon>Sclerodermatineae</taxon>
        <taxon>Pisolithaceae</taxon>
        <taxon>Pisolithus</taxon>
    </lineage>
</organism>
<feature type="transmembrane region" description="Helical" evidence="1">
    <location>
        <begin position="124"/>
        <end position="147"/>
    </location>
</feature>
<dbReference type="EMBL" id="KN833696">
    <property type="protein sequence ID" value="KIK27559.1"/>
    <property type="molecule type" value="Genomic_DNA"/>
</dbReference>